<dbReference type="Proteomes" id="UP000001194">
    <property type="component" value="Unassembled WGS sequence"/>
</dbReference>
<organism evidence="2">
    <name type="scientific">Laccaria bicolor (strain S238N-H82 / ATCC MYA-4686)</name>
    <name type="common">Bicoloured deceiver</name>
    <name type="synonym">Laccaria laccata var. bicolor</name>
    <dbReference type="NCBI Taxonomy" id="486041"/>
    <lineage>
        <taxon>Eukaryota</taxon>
        <taxon>Fungi</taxon>
        <taxon>Dikarya</taxon>
        <taxon>Basidiomycota</taxon>
        <taxon>Agaricomycotina</taxon>
        <taxon>Agaricomycetes</taxon>
        <taxon>Agaricomycetidae</taxon>
        <taxon>Agaricales</taxon>
        <taxon>Agaricineae</taxon>
        <taxon>Hydnangiaceae</taxon>
        <taxon>Laccaria</taxon>
    </lineage>
</organism>
<dbReference type="EMBL" id="DS547128">
    <property type="protein sequence ID" value="EDR02878.1"/>
    <property type="molecule type" value="Genomic_DNA"/>
</dbReference>
<name>B0DRI6_LACBS</name>
<keyword evidence="2" id="KW-1185">Reference proteome</keyword>
<reference evidence="1 2" key="1">
    <citation type="journal article" date="2008" name="Nature">
        <title>The genome of Laccaria bicolor provides insights into mycorrhizal symbiosis.</title>
        <authorList>
            <person name="Martin F."/>
            <person name="Aerts A."/>
            <person name="Ahren D."/>
            <person name="Brun A."/>
            <person name="Danchin E.G.J."/>
            <person name="Duchaussoy F."/>
            <person name="Gibon J."/>
            <person name="Kohler A."/>
            <person name="Lindquist E."/>
            <person name="Pereda V."/>
            <person name="Salamov A."/>
            <person name="Shapiro H.J."/>
            <person name="Wuyts J."/>
            <person name="Blaudez D."/>
            <person name="Buee M."/>
            <person name="Brokstein P."/>
            <person name="Canbaeck B."/>
            <person name="Cohen D."/>
            <person name="Courty P.E."/>
            <person name="Coutinho P.M."/>
            <person name="Delaruelle C."/>
            <person name="Detter J.C."/>
            <person name="Deveau A."/>
            <person name="DiFazio S."/>
            <person name="Duplessis S."/>
            <person name="Fraissinet-Tachet L."/>
            <person name="Lucic E."/>
            <person name="Frey-Klett P."/>
            <person name="Fourrey C."/>
            <person name="Feussner I."/>
            <person name="Gay G."/>
            <person name="Grimwood J."/>
            <person name="Hoegger P.J."/>
            <person name="Jain P."/>
            <person name="Kilaru S."/>
            <person name="Labbe J."/>
            <person name="Lin Y.C."/>
            <person name="Legue V."/>
            <person name="Le Tacon F."/>
            <person name="Marmeisse R."/>
            <person name="Melayah D."/>
            <person name="Montanini B."/>
            <person name="Muratet M."/>
            <person name="Nehls U."/>
            <person name="Niculita-Hirzel H."/>
            <person name="Oudot-Le Secq M.P."/>
            <person name="Peter M."/>
            <person name="Quesneville H."/>
            <person name="Rajashekar B."/>
            <person name="Reich M."/>
            <person name="Rouhier N."/>
            <person name="Schmutz J."/>
            <person name="Yin T."/>
            <person name="Chalot M."/>
            <person name="Henrissat B."/>
            <person name="Kuees U."/>
            <person name="Lucas S."/>
            <person name="Van de Peer Y."/>
            <person name="Podila G.K."/>
            <person name="Polle A."/>
            <person name="Pukkila P.J."/>
            <person name="Richardson P.M."/>
            <person name="Rouze P."/>
            <person name="Sanders I.R."/>
            <person name="Stajich J.E."/>
            <person name="Tunlid A."/>
            <person name="Tuskan G."/>
            <person name="Grigoriev I.V."/>
        </authorList>
    </citation>
    <scope>NUCLEOTIDE SEQUENCE [LARGE SCALE GENOMIC DNA]</scope>
    <source>
        <strain evidence="2">S238N-H82 / ATCC MYA-4686</strain>
    </source>
</reference>
<dbReference type="KEGG" id="lbc:LACBIDRAFT_332084"/>
<proteinExistence type="predicted"/>
<gene>
    <name evidence="1" type="ORF">LACBIDRAFT_332084</name>
</gene>
<evidence type="ECO:0000313" key="2">
    <source>
        <dbReference type="Proteomes" id="UP000001194"/>
    </source>
</evidence>
<dbReference type="RefSeq" id="XP_001886588.1">
    <property type="nucleotide sequence ID" value="XM_001886553.1"/>
</dbReference>
<evidence type="ECO:0000313" key="1">
    <source>
        <dbReference type="EMBL" id="EDR02878.1"/>
    </source>
</evidence>
<dbReference type="AlphaFoldDB" id="B0DRI6"/>
<accession>B0DRI6</accession>
<sequence>MASSEIGRTSHAKKPARNDGLAWFRHCRCWTQMYRHTRATIGGGLVSSFGNFAVEFLCATTSDGIGEEGDECDDANGGERACGGGCVVNRSGPKQALVDAALKLVGVPLAANAVRNEVCERERRACEEVMEEALSMFKRLGSSVKTPTAHDHVGFYSLPLLFLPTTSSACFCHPSFSFVVLPLKFSLCYRLFSANSCLRPGLQIPTVCVMFLPYATCMPTPTDNLYSAIGNFKVADAFRIQALKALTAIIDQTSALWEVMGAGLMGGTIPWGQLWVLYAFSVVARIDWRPKTNPKTHSGPNKDSYPMNA</sequence>
<dbReference type="InParanoid" id="B0DRI6"/>
<dbReference type="GeneID" id="6082138"/>
<protein>
    <submittedName>
        <fullName evidence="1">Predicted protein</fullName>
    </submittedName>
</protein>
<dbReference type="HOGENOM" id="CLU_900377_0_0_1"/>